<comment type="caution">
    <text evidence="1">The sequence shown here is derived from an EMBL/GenBank/DDBJ whole genome shotgun (WGS) entry which is preliminary data.</text>
</comment>
<organism evidence="1 2">
    <name type="scientific">Phaseolus coccineus</name>
    <name type="common">Scarlet runner bean</name>
    <name type="synonym">Phaseolus multiflorus</name>
    <dbReference type="NCBI Taxonomy" id="3886"/>
    <lineage>
        <taxon>Eukaryota</taxon>
        <taxon>Viridiplantae</taxon>
        <taxon>Streptophyta</taxon>
        <taxon>Embryophyta</taxon>
        <taxon>Tracheophyta</taxon>
        <taxon>Spermatophyta</taxon>
        <taxon>Magnoliopsida</taxon>
        <taxon>eudicotyledons</taxon>
        <taxon>Gunneridae</taxon>
        <taxon>Pentapetalae</taxon>
        <taxon>rosids</taxon>
        <taxon>fabids</taxon>
        <taxon>Fabales</taxon>
        <taxon>Fabaceae</taxon>
        <taxon>Papilionoideae</taxon>
        <taxon>50 kb inversion clade</taxon>
        <taxon>NPAAA clade</taxon>
        <taxon>indigoferoid/millettioid clade</taxon>
        <taxon>Phaseoleae</taxon>
        <taxon>Phaseolus</taxon>
    </lineage>
</organism>
<sequence length="128" mass="14586">MTKAEDPLLTQGVPTNILWALLLPPSHSSSSTFSSHYHTQLFSFSSLTPFQSSSSFFVSALYRQFLPVLHVYLQDAEIWLFRHSICIRYLAYNVHLPFTFISFGETLLLVIPVTEFRTTNGLLRQGLS</sequence>
<keyword evidence="2" id="KW-1185">Reference proteome</keyword>
<protein>
    <submittedName>
        <fullName evidence="1">Uncharacterized protein</fullName>
    </submittedName>
</protein>
<dbReference type="EMBL" id="JAYMYR010000006">
    <property type="protein sequence ID" value="KAK7356841.1"/>
    <property type="molecule type" value="Genomic_DNA"/>
</dbReference>
<reference evidence="1 2" key="1">
    <citation type="submission" date="2024-01" db="EMBL/GenBank/DDBJ databases">
        <title>The genomes of 5 underutilized Papilionoideae crops provide insights into root nodulation and disease resistanc.</title>
        <authorList>
            <person name="Jiang F."/>
        </authorList>
    </citation>
    <scope>NUCLEOTIDE SEQUENCE [LARGE SCALE GENOMIC DNA]</scope>
    <source>
        <strain evidence="1">JINMINGXINNONG_FW02</strain>
        <tissue evidence="1">Leaves</tissue>
    </source>
</reference>
<evidence type="ECO:0000313" key="1">
    <source>
        <dbReference type="EMBL" id="KAK7356841.1"/>
    </source>
</evidence>
<dbReference type="AlphaFoldDB" id="A0AAN9R2W3"/>
<accession>A0AAN9R2W3</accession>
<dbReference type="Proteomes" id="UP001374584">
    <property type="component" value="Unassembled WGS sequence"/>
</dbReference>
<gene>
    <name evidence="1" type="ORF">VNO80_16120</name>
</gene>
<name>A0AAN9R2W3_PHACN</name>
<evidence type="ECO:0000313" key="2">
    <source>
        <dbReference type="Proteomes" id="UP001374584"/>
    </source>
</evidence>
<proteinExistence type="predicted"/>